<evidence type="ECO:0000256" key="5">
    <source>
        <dbReference type="ARBA" id="ARBA00023136"/>
    </source>
</evidence>
<sequence>MDHAEHPHDVHGGSHPVGQQHPLGIYFKIWGLLFVLSAASYLVDYFDVQGVLRWFLIVVFMLLKAGLIVSVFMHMVWERLALVYAILVPPLLLVTLLGIGALEAGYTHLARGTFFAPAAEPAVAAPAHAK</sequence>
<accession>A0A934PXG9</accession>
<evidence type="ECO:0000256" key="2">
    <source>
        <dbReference type="ARBA" id="ARBA00022475"/>
    </source>
</evidence>
<organism evidence="7 8">
    <name type="scientific">Ramlibacter algicola</name>
    <dbReference type="NCBI Taxonomy" id="2795217"/>
    <lineage>
        <taxon>Bacteria</taxon>
        <taxon>Pseudomonadati</taxon>
        <taxon>Pseudomonadota</taxon>
        <taxon>Betaproteobacteria</taxon>
        <taxon>Burkholderiales</taxon>
        <taxon>Comamonadaceae</taxon>
        <taxon>Ramlibacter</taxon>
    </lineage>
</organism>
<dbReference type="EMBL" id="JAEDAO010000001">
    <property type="protein sequence ID" value="MBK0391153.1"/>
    <property type="molecule type" value="Genomic_DNA"/>
</dbReference>
<keyword evidence="4 6" id="KW-1133">Transmembrane helix</keyword>
<dbReference type="Proteomes" id="UP000617041">
    <property type="component" value="Unassembled WGS sequence"/>
</dbReference>
<dbReference type="InterPro" id="IPR005171">
    <property type="entry name" value="Cyt_c_oxidase_su4_prok"/>
</dbReference>
<comment type="caution">
    <text evidence="7">The sequence shown here is derived from an EMBL/GenBank/DDBJ whole genome shotgun (WGS) entry which is preliminary data.</text>
</comment>
<proteinExistence type="predicted"/>
<protein>
    <submittedName>
        <fullName evidence="7">Cytochrome C oxidase subunit IV family protein</fullName>
    </submittedName>
</protein>
<name>A0A934PXG9_9BURK</name>
<evidence type="ECO:0000256" key="4">
    <source>
        <dbReference type="ARBA" id="ARBA00022989"/>
    </source>
</evidence>
<keyword evidence="3 6" id="KW-0812">Transmembrane</keyword>
<evidence type="ECO:0000256" key="1">
    <source>
        <dbReference type="ARBA" id="ARBA00004651"/>
    </source>
</evidence>
<evidence type="ECO:0000313" key="8">
    <source>
        <dbReference type="Proteomes" id="UP000617041"/>
    </source>
</evidence>
<keyword evidence="8" id="KW-1185">Reference proteome</keyword>
<dbReference type="Pfam" id="PF03626">
    <property type="entry name" value="COX4_pro"/>
    <property type="match status" value="1"/>
</dbReference>
<comment type="subcellular location">
    <subcellularLocation>
        <location evidence="1">Cell membrane</location>
        <topology evidence="1">Multi-pass membrane protein</topology>
    </subcellularLocation>
</comment>
<keyword evidence="5 6" id="KW-0472">Membrane</keyword>
<evidence type="ECO:0000313" key="7">
    <source>
        <dbReference type="EMBL" id="MBK0391153.1"/>
    </source>
</evidence>
<feature type="transmembrane region" description="Helical" evidence="6">
    <location>
        <begin position="25"/>
        <end position="43"/>
    </location>
</feature>
<dbReference type="GO" id="GO:0005886">
    <property type="term" value="C:plasma membrane"/>
    <property type="evidence" value="ECO:0007669"/>
    <property type="project" value="UniProtKB-SubCell"/>
</dbReference>
<dbReference type="AlphaFoldDB" id="A0A934PXG9"/>
<feature type="transmembrane region" description="Helical" evidence="6">
    <location>
        <begin position="81"/>
        <end position="102"/>
    </location>
</feature>
<feature type="transmembrane region" description="Helical" evidence="6">
    <location>
        <begin position="55"/>
        <end position="75"/>
    </location>
</feature>
<reference evidence="7" key="1">
    <citation type="submission" date="2020-12" db="EMBL/GenBank/DDBJ databases">
        <title>Ramlibacter sp. nov., isolated from a freshwater alga, Cryptomonas.</title>
        <authorList>
            <person name="Kim H.M."/>
            <person name="Jeon C.O."/>
        </authorList>
    </citation>
    <scope>NUCLEOTIDE SEQUENCE</scope>
    <source>
        <strain evidence="7">CrO1</strain>
    </source>
</reference>
<dbReference type="RefSeq" id="WP_200785995.1">
    <property type="nucleotide sequence ID" value="NZ_JAEDAO010000001.1"/>
</dbReference>
<keyword evidence="2" id="KW-1003">Cell membrane</keyword>
<gene>
    <name evidence="7" type="ORF">I8E28_00995</name>
</gene>
<evidence type="ECO:0000256" key="6">
    <source>
        <dbReference type="SAM" id="Phobius"/>
    </source>
</evidence>
<evidence type="ECO:0000256" key="3">
    <source>
        <dbReference type="ARBA" id="ARBA00022692"/>
    </source>
</evidence>